<dbReference type="PANTHER" id="PTHR15678:SF6">
    <property type="entry name" value="BRIDGE-LIKE LIPID TRANSFER PROTEIN FAMILY MEMBER 2"/>
    <property type="match status" value="1"/>
</dbReference>
<sequence length="571" mass="66674">MPQSKRQGNKQTQPGKTDYLIQYYMLEELLKNISINFCAELSNVVFVVILKAGLSSSIGVNRLRLMLDQVQERKSTKYDSLLANVLLGDRHWQSELLIESLCWSFKEWNYSSNISKVMHLWDTPVYVGMSLIKFCTSENKEFKLYAMLDTVQLEWSAKLADYILLALNFIRSYEIQFKTILNSQPSKPQSKSKIITSVVIYHFDCFFQSQHNEYFVSRLDTVNLDNQGNLWTFKLDELKIFTLFNTGDELLFSNSSHASQERKKTNHILKTLTVAIDGADIFELKGILMKRLFKDQLQAQKFLFDKKMAGLSEGFNDCSYLLEIDAFKAVFPHEHNYAEAVQNQFLSIVKWLKIIHKDTLRTKTCPPDWFVKVKDFLFEMSDDPFEIKLRDNFELLEDEFKLLKTHLHMPAGKVEELYATLKKRNADIYIQRSKLMYQAAPQRTRLFAWNMTNIECSVMMENYDVVHISEYLLLINLMISLDKDSPLPDVDLEFSTSFCRDIILGCEEWKFQLRDFPQPLLEIKKIYLFGKLGVAEQVAPKRGTLEIDVYMLASVFVFQCQTNRECPLLNQ</sequence>
<accession>N6TRN9</accession>
<dbReference type="OrthoDB" id="1562405at2759"/>
<organism evidence="1">
    <name type="scientific">Dendroctonus ponderosae</name>
    <name type="common">Mountain pine beetle</name>
    <dbReference type="NCBI Taxonomy" id="77166"/>
    <lineage>
        <taxon>Eukaryota</taxon>
        <taxon>Metazoa</taxon>
        <taxon>Ecdysozoa</taxon>
        <taxon>Arthropoda</taxon>
        <taxon>Hexapoda</taxon>
        <taxon>Insecta</taxon>
        <taxon>Pterygota</taxon>
        <taxon>Neoptera</taxon>
        <taxon>Endopterygota</taxon>
        <taxon>Coleoptera</taxon>
        <taxon>Polyphaga</taxon>
        <taxon>Cucujiformia</taxon>
        <taxon>Curculionidae</taxon>
        <taxon>Scolytinae</taxon>
        <taxon>Dendroctonus</taxon>
    </lineage>
</organism>
<dbReference type="AlphaFoldDB" id="N6TRN9"/>
<protein>
    <submittedName>
        <fullName evidence="1">Uncharacterized protein</fullName>
    </submittedName>
</protein>
<dbReference type="PANTHER" id="PTHR15678">
    <property type="entry name" value="ANTIGEN MLAA-22-RELATED"/>
    <property type="match status" value="1"/>
</dbReference>
<proteinExistence type="predicted"/>
<evidence type="ECO:0000313" key="1">
    <source>
        <dbReference type="EMBL" id="ENN80743.1"/>
    </source>
</evidence>
<feature type="non-terminal residue" evidence="1">
    <location>
        <position position="1"/>
    </location>
</feature>
<gene>
    <name evidence="1" type="ORF">YQE_02851</name>
</gene>
<dbReference type="HOGENOM" id="CLU_477577_0_0_1"/>
<dbReference type="Pfam" id="PF10344">
    <property type="entry name" value="Hobbit"/>
    <property type="match status" value="2"/>
</dbReference>
<reference evidence="1" key="1">
    <citation type="journal article" date="2013" name="Genome Biol.">
        <title>Draft genome of the mountain pine beetle, Dendroctonus ponderosae Hopkins, a major forest pest.</title>
        <authorList>
            <person name="Keeling C.I."/>
            <person name="Yuen M.M."/>
            <person name="Liao N.Y."/>
            <person name="Docking T.R."/>
            <person name="Chan S.K."/>
            <person name="Taylor G.A."/>
            <person name="Palmquist D.L."/>
            <person name="Jackman S.D."/>
            <person name="Nguyen A."/>
            <person name="Li M."/>
            <person name="Henderson H."/>
            <person name="Janes J.K."/>
            <person name="Zhao Y."/>
            <person name="Pandoh P."/>
            <person name="Moore R."/>
            <person name="Sperling F.A."/>
            <person name="Huber D.P."/>
            <person name="Birol I."/>
            <person name="Jones S.J."/>
            <person name="Bohlmann J."/>
        </authorList>
    </citation>
    <scope>NUCLEOTIDE SEQUENCE</scope>
</reference>
<dbReference type="EMBL" id="KB740398">
    <property type="protein sequence ID" value="ENN80743.1"/>
    <property type="molecule type" value="Genomic_DNA"/>
</dbReference>
<dbReference type="InterPro" id="IPR045167">
    <property type="entry name" value="Hobbit"/>
</dbReference>
<name>N6TRN9_DENPD</name>